<feature type="transmembrane region" description="Helical" evidence="5">
    <location>
        <begin position="230"/>
        <end position="250"/>
    </location>
</feature>
<dbReference type="PANTHER" id="PTHR37422">
    <property type="entry name" value="TEICHURONIC ACID BIOSYNTHESIS PROTEIN TUAE"/>
    <property type="match status" value="1"/>
</dbReference>
<feature type="transmembrane region" description="Helical" evidence="5">
    <location>
        <begin position="385"/>
        <end position="402"/>
    </location>
</feature>
<keyword evidence="2 5" id="KW-0812">Transmembrane</keyword>
<dbReference type="Pfam" id="PF04932">
    <property type="entry name" value="Wzy_C"/>
    <property type="match status" value="1"/>
</dbReference>
<feature type="domain" description="O-antigen ligase-related" evidence="6">
    <location>
        <begin position="192"/>
        <end position="341"/>
    </location>
</feature>
<dbReference type="RefSeq" id="WP_143085943.1">
    <property type="nucleotide sequence ID" value="NZ_FOVE01000002.1"/>
</dbReference>
<dbReference type="OrthoDB" id="8576060at2"/>
<organism evidence="7 8">
    <name type="scientific">Formivibrio citricus</name>
    <dbReference type="NCBI Taxonomy" id="83765"/>
    <lineage>
        <taxon>Bacteria</taxon>
        <taxon>Pseudomonadati</taxon>
        <taxon>Pseudomonadota</taxon>
        <taxon>Betaproteobacteria</taxon>
        <taxon>Neisseriales</taxon>
        <taxon>Chitinibacteraceae</taxon>
        <taxon>Formivibrio</taxon>
    </lineage>
</organism>
<comment type="subcellular location">
    <subcellularLocation>
        <location evidence="1">Membrane</location>
        <topology evidence="1">Multi-pass membrane protein</topology>
    </subcellularLocation>
</comment>
<feature type="transmembrane region" description="Helical" evidence="5">
    <location>
        <begin position="325"/>
        <end position="348"/>
    </location>
</feature>
<evidence type="ECO:0000256" key="4">
    <source>
        <dbReference type="ARBA" id="ARBA00023136"/>
    </source>
</evidence>
<feature type="transmembrane region" description="Helical" evidence="5">
    <location>
        <begin position="119"/>
        <end position="139"/>
    </location>
</feature>
<dbReference type="EMBL" id="FOVE01000002">
    <property type="protein sequence ID" value="SFN02254.1"/>
    <property type="molecule type" value="Genomic_DNA"/>
</dbReference>
<dbReference type="STRING" id="83765.SAMN05660284_00273"/>
<feature type="transmembrane region" description="Helical" evidence="5">
    <location>
        <begin position="159"/>
        <end position="177"/>
    </location>
</feature>
<keyword evidence="7" id="KW-0436">Ligase</keyword>
<dbReference type="InterPro" id="IPR051533">
    <property type="entry name" value="WaaL-like"/>
</dbReference>
<dbReference type="InterPro" id="IPR007016">
    <property type="entry name" value="O-antigen_ligase-rel_domated"/>
</dbReference>
<feature type="transmembrane region" description="Helical" evidence="5">
    <location>
        <begin position="207"/>
        <end position="223"/>
    </location>
</feature>
<feature type="transmembrane region" description="Helical" evidence="5">
    <location>
        <begin position="89"/>
        <end position="112"/>
    </location>
</feature>
<feature type="transmembrane region" description="Helical" evidence="5">
    <location>
        <begin position="184"/>
        <end position="201"/>
    </location>
</feature>
<accession>A0A1I4VLZ4</accession>
<keyword evidence="3 5" id="KW-1133">Transmembrane helix</keyword>
<evidence type="ECO:0000313" key="8">
    <source>
        <dbReference type="Proteomes" id="UP000242869"/>
    </source>
</evidence>
<evidence type="ECO:0000256" key="2">
    <source>
        <dbReference type="ARBA" id="ARBA00022692"/>
    </source>
</evidence>
<keyword evidence="4 5" id="KW-0472">Membrane</keyword>
<evidence type="ECO:0000256" key="1">
    <source>
        <dbReference type="ARBA" id="ARBA00004141"/>
    </source>
</evidence>
<feature type="transmembrane region" description="Helical" evidence="5">
    <location>
        <begin position="65"/>
        <end position="83"/>
    </location>
</feature>
<dbReference type="PANTHER" id="PTHR37422:SF13">
    <property type="entry name" value="LIPOPOLYSACCHARIDE BIOSYNTHESIS PROTEIN PA4999-RELATED"/>
    <property type="match status" value="1"/>
</dbReference>
<evidence type="ECO:0000256" key="3">
    <source>
        <dbReference type="ARBA" id="ARBA00022989"/>
    </source>
</evidence>
<dbReference type="AlphaFoldDB" id="A0A1I4VLZ4"/>
<protein>
    <submittedName>
        <fullName evidence="7">O-antigen ligase</fullName>
    </submittedName>
</protein>
<sequence length="412" mass="44815">MDFSPSKIAASWQGKLAVAAAFLAGVGIPVSLALENIAAGLIVLAALLTPALWRQLPGICRKPFVLACLAFYGLFVLGALWSPEPLERIVWMLTKLRAYLCAPLIFAVFLLLPARRAFFWGLTLGTLASLVLSFAMAAIGKPFWQGMLNDWAVFHSHTYHNYYLSLLVFGLLALLVNGEIAGRWKPVAWVVILLCTINILFMVQGRTAQVIFLLLLALIPVLWRWRLGLAAALLGAMVLLPALYFSSAGLRTGVARVKADLALFEKDSRQSTSVGVRLNFYRSALQMVAEKPLLGHGTGTIVSEFKRIAETNPDSLETRNPHNDYLWTAVELGLAGIVALLGMMTALVIQARRSARPEKWMCIGFALSMAASTLANSFFMDNITGLGFVLTACALLAGNSFGSRPAGREIFA</sequence>
<dbReference type="GO" id="GO:0016874">
    <property type="term" value="F:ligase activity"/>
    <property type="evidence" value="ECO:0007669"/>
    <property type="project" value="UniProtKB-KW"/>
</dbReference>
<name>A0A1I4VLZ4_9NEIS</name>
<reference evidence="8" key="1">
    <citation type="submission" date="2016-10" db="EMBL/GenBank/DDBJ databases">
        <authorList>
            <person name="Varghese N."/>
            <person name="Submissions S."/>
        </authorList>
    </citation>
    <scope>NUCLEOTIDE SEQUENCE [LARGE SCALE GENOMIC DNA]</scope>
    <source>
        <strain evidence="8">DSM 6150</strain>
    </source>
</reference>
<feature type="transmembrane region" description="Helical" evidence="5">
    <location>
        <begin position="360"/>
        <end position="379"/>
    </location>
</feature>
<evidence type="ECO:0000256" key="5">
    <source>
        <dbReference type="SAM" id="Phobius"/>
    </source>
</evidence>
<proteinExistence type="predicted"/>
<dbReference type="GO" id="GO:0016020">
    <property type="term" value="C:membrane"/>
    <property type="evidence" value="ECO:0007669"/>
    <property type="project" value="UniProtKB-SubCell"/>
</dbReference>
<keyword evidence="8" id="KW-1185">Reference proteome</keyword>
<dbReference type="Proteomes" id="UP000242869">
    <property type="component" value="Unassembled WGS sequence"/>
</dbReference>
<gene>
    <name evidence="7" type="ORF">SAMN05660284_00273</name>
</gene>
<evidence type="ECO:0000259" key="6">
    <source>
        <dbReference type="Pfam" id="PF04932"/>
    </source>
</evidence>
<evidence type="ECO:0000313" key="7">
    <source>
        <dbReference type="EMBL" id="SFN02254.1"/>
    </source>
</evidence>